<feature type="transmembrane region" description="Helical" evidence="1">
    <location>
        <begin position="104"/>
        <end position="124"/>
    </location>
</feature>
<feature type="transmembrane region" description="Helical" evidence="1">
    <location>
        <begin position="29"/>
        <end position="46"/>
    </location>
</feature>
<dbReference type="Proteomes" id="UP000257143">
    <property type="component" value="Unassembled WGS sequence"/>
</dbReference>
<protein>
    <submittedName>
        <fullName evidence="2">Uncharacterized protein</fullName>
    </submittedName>
</protein>
<dbReference type="EMBL" id="PIOC01000010">
    <property type="protein sequence ID" value="RDW20256.1"/>
    <property type="molecule type" value="Genomic_DNA"/>
</dbReference>
<gene>
    <name evidence="2" type="ORF">CWR48_06030</name>
</gene>
<evidence type="ECO:0000256" key="1">
    <source>
        <dbReference type="SAM" id="Phobius"/>
    </source>
</evidence>
<feature type="transmembrane region" description="Helical" evidence="1">
    <location>
        <begin position="136"/>
        <end position="156"/>
    </location>
</feature>
<evidence type="ECO:0000313" key="3">
    <source>
        <dbReference type="Proteomes" id="UP000257143"/>
    </source>
</evidence>
<evidence type="ECO:0000313" key="2">
    <source>
        <dbReference type="EMBL" id="RDW20256.1"/>
    </source>
</evidence>
<reference evidence="3" key="1">
    <citation type="submission" date="2017-11" db="EMBL/GenBank/DDBJ databases">
        <authorList>
            <person name="Zhu W."/>
        </authorList>
    </citation>
    <scope>NUCLEOTIDE SEQUENCE [LARGE SCALE GENOMIC DNA]</scope>
    <source>
        <strain evidence="3">CAU 1183</strain>
    </source>
</reference>
<accession>A0A3D8PVV1</accession>
<keyword evidence="1" id="KW-0812">Transmembrane</keyword>
<dbReference type="OrthoDB" id="2933816at2"/>
<keyword evidence="1" id="KW-1133">Transmembrane helix</keyword>
<comment type="caution">
    <text evidence="2">The sequence shown here is derived from an EMBL/GenBank/DDBJ whole genome shotgun (WGS) entry which is preliminary data.</text>
</comment>
<keyword evidence="3" id="KW-1185">Reference proteome</keyword>
<name>A0A3D8PVV1_9BACI</name>
<dbReference type="AlphaFoldDB" id="A0A3D8PVV1"/>
<proteinExistence type="predicted"/>
<sequence length="288" mass="33692">MRKLGGIVIIIFSLLLAFSGAISFQEDIIFASIVFWLISLPLYISGQIIRTSKSEFKHRGKHWVSIYIFFFFILPLLFYLYEFYNHLKEDTFVNEQFIIYEPASGILGDLSLGVFLILISLFAGRFLNPGLKRKGLLNAMIIGTLIFLAGFNYFIFSDYRGIHEDKGLVSSNWKGEEQIISYEEIASVHVEPYVHYANLSSRSDETRFVWKVIFQSNSPKNEVVYHFSGMSEFRLEQTIDLRKIAMENNIPFIMGDMSQETVKWFDLDLELEELDKERYYELFQVNYK</sequence>
<organism evidence="2 3">
    <name type="scientific">Oceanobacillus arenosus</name>
    <dbReference type="NCBI Taxonomy" id="1229153"/>
    <lineage>
        <taxon>Bacteria</taxon>
        <taxon>Bacillati</taxon>
        <taxon>Bacillota</taxon>
        <taxon>Bacilli</taxon>
        <taxon>Bacillales</taxon>
        <taxon>Bacillaceae</taxon>
        <taxon>Oceanobacillus</taxon>
    </lineage>
</organism>
<keyword evidence="1" id="KW-0472">Membrane</keyword>
<feature type="transmembrane region" description="Helical" evidence="1">
    <location>
        <begin position="66"/>
        <end position="84"/>
    </location>
</feature>
<dbReference type="RefSeq" id="WP_115772338.1">
    <property type="nucleotide sequence ID" value="NZ_PIOC01000010.1"/>
</dbReference>